<dbReference type="InterPro" id="IPR013325">
    <property type="entry name" value="RNA_pol_sigma_r2"/>
</dbReference>
<dbReference type="GO" id="GO:0003677">
    <property type="term" value="F:DNA binding"/>
    <property type="evidence" value="ECO:0007669"/>
    <property type="project" value="InterPro"/>
</dbReference>
<proteinExistence type="inferred from homology"/>
<dbReference type="EMBL" id="SNXZ01000002">
    <property type="protein sequence ID" value="TDQ01175.1"/>
    <property type="molecule type" value="Genomic_DNA"/>
</dbReference>
<dbReference type="PANTHER" id="PTHR43133:SF25">
    <property type="entry name" value="RNA POLYMERASE SIGMA FACTOR RFAY-RELATED"/>
    <property type="match status" value="1"/>
</dbReference>
<dbReference type="Gene3D" id="1.10.10.10">
    <property type="entry name" value="Winged helix-like DNA-binding domain superfamily/Winged helix DNA-binding domain"/>
    <property type="match status" value="1"/>
</dbReference>
<evidence type="ECO:0000256" key="1">
    <source>
        <dbReference type="ARBA" id="ARBA00010641"/>
    </source>
</evidence>
<reference evidence="7 8" key="1">
    <citation type="submission" date="2019-03" db="EMBL/GenBank/DDBJ databases">
        <title>Genomic Encyclopedia of Type Strains, Phase IV (KMG-IV): sequencing the most valuable type-strain genomes for metagenomic binning, comparative biology and taxonomic classification.</title>
        <authorList>
            <person name="Goeker M."/>
        </authorList>
    </citation>
    <scope>NUCLEOTIDE SEQUENCE [LARGE SCALE GENOMIC DNA]</scope>
    <source>
        <strain evidence="7 8">DSM 45361</strain>
    </source>
</reference>
<dbReference type="SUPFAM" id="SSF88659">
    <property type="entry name" value="Sigma3 and sigma4 domains of RNA polymerase sigma factors"/>
    <property type="match status" value="1"/>
</dbReference>
<dbReference type="InterPro" id="IPR039425">
    <property type="entry name" value="RNA_pol_sigma-70-like"/>
</dbReference>
<dbReference type="PANTHER" id="PTHR43133">
    <property type="entry name" value="RNA POLYMERASE ECF-TYPE SIGMA FACTO"/>
    <property type="match status" value="1"/>
</dbReference>
<dbReference type="InterPro" id="IPR036388">
    <property type="entry name" value="WH-like_DNA-bd_sf"/>
</dbReference>
<keyword evidence="8" id="KW-1185">Reference proteome</keyword>
<dbReference type="OrthoDB" id="5518337at2"/>
<dbReference type="InterPro" id="IPR014284">
    <property type="entry name" value="RNA_pol_sigma-70_dom"/>
</dbReference>
<keyword evidence="2" id="KW-0805">Transcription regulation</keyword>
<keyword evidence="4" id="KW-0804">Transcription</keyword>
<dbReference type="Pfam" id="PF08281">
    <property type="entry name" value="Sigma70_r4_2"/>
    <property type="match status" value="1"/>
</dbReference>
<dbReference type="InterPro" id="IPR007627">
    <property type="entry name" value="RNA_pol_sigma70_r2"/>
</dbReference>
<dbReference type="Proteomes" id="UP000295444">
    <property type="component" value="Unassembled WGS sequence"/>
</dbReference>
<organism evidence="7 8">
    <name type="scientific">Labedaea rhizosphaerae</name>
    <dbReference type="NCBI Taxonomy" id="598644"/>
    <lineage>
        <taxon>Bacteria</taxon>
        <taxon>Bacillati</taxon>
        <taxon>Actinomycetota</taxon>
        <taxon>Actinomycetes</taxon>
        <taxon>Pseudonocardiales</taxon>
        <taxon>Pseudonocardiaceae</taxon>
        <taxon>Labedaea</taxon>
    </lineage>
</organism>
<dbReference type="Pfam" id="PF04542">
    <property type="entry name" value="Sigma70_r2"/>
    <property type="match status" value="1"/>
</dbReference>
<dbReference type="GO" id="GO:0016987">
    <property type="term" value="F:sigma factor activity"/>
    <property type="evidence" value="ECO:0007669"/>
    <property type="project" value="UniProtKB-KW"/>
</dbReference>
<comment type="caution">
    <text evidence="7">The sequence shown here is derived from an EMBL/GenBank/DDBJ whole genome shotgun (WGS) entry which is preliminary data.</text>
</comment>
<dbReference type="NCBIfam" id="TIGR02937">
    <property type="entry name" value="sigma70-ECF"/>
    <property type="match status" value="1"/>
</dbReference>
<comment type="similarity">
    <text evidence="1">Belongs to the sigma-70 factor family. ECF subfamily.</text>
</comment>
<dbReference type="SUPFAM" id="SSF88946">
    <property type="entry name" value="Sigma2 domain of RNA polymerase sigma factors"/>
    <property type="match status" value="1"/>
</dbReference>
<dbReference type="Gene3D" id="1.10.1740.10">
    <property type="match status" value="1"/>
</dbReference>
<protein>
    <submittedName>
        <fullName evidence="7">RNA polymerase ECF family sigma subunit</fullName>
    </submittedName>
</protein>
<dbReference type="RefSeq" id="WP_133849783.1">
    <property type="nucleotide sequence ID" value="NZ_SNXZ01000002.1"/>
</dbReference>
<dbReference type="AlphaFoldDB" id="A0A4R6SH99"/>
<dbReference type="InterPro" id="IPR013324">
    <property type="entry name" value="RNA_pol_sigma_r3/r4-like"/>
</dbReference>
<evidence type="ECO:0000256" key="3">
    <source>
        <dbReference type="ARBA" id="ARBA00023082"/>
    </source>
</evidence>
<evidence type="ECO:0000259" key="6">
    <source>
        <dbReference type="Pfam" id="PF08281"/>
    </source>
</evidence>
<evidence type="ECO:0000256" key="4">
    <source>
        <dbReference type="ARBA" id="ARBA00023163"/>
    </source>
</evidence>
<accession>A0A4R6SH99</accession>
<keyword evidence="3" id="KW-0731">Sigma factor</keyword>
<name>A0A4R6SH99_LABRH</name>
<evidence type="ECO:0000313" key="8">
    <source>
        <dbReference type="Proteomes" id="UP000295444"/>
    </source>
</evidence>
<evidence type="ECO:0000259" key="5">
    <source>
        <dbReference type="Pfam" id="PF04542"/>
    </source>
</evidence>
<evidence type="ECO:0000256" key="2">
    <source>
        <dbReference type="ARBA" id="ARBA00023015"/>
    </source>
</evidence>
<evidence type="ECO:0000313" key="7">
    <source>
        <dbReference type="EMBL" id="TDQ01175.1"/>
    </source>
</evidence>
<gene>
    <name evidence="7" type="ORF">EV186_1021042</name>
</gene>
<dbReference type="InterPro" id="IPR013249">
    <property type="entry name" value="RNA_pol_sigma70_r4_t2"/>
</dbReference>
<dbReference type="GO" id="GO:0006352">
    <property type="term" value="P:DNA-templated transcription initiation"/>
    <property type="evidence" value="ECO:0007669"/>
    <property type="project" value="InterPro"/>
</dbReference>
<feature type="domain" description="RNA polymerase sigma factor 70 region 4 type 2" evidence="6">
    <location>
        <begin position="130"/>
        <end position="182"/>
    </location>
</feature>
<feature type="domain" description="RNA polymerase sigma-70 region 2" evidence="5">
    <location>
        <begin position="30"/>
        <end position="98"/>
    </location>
</feature>
<sequence length="191" mass="21158">MDRSPADAPVSDPDLWDRAATGDQAAFEQLFQRHAEAVWNHAYRLTGAWSLAEDLTSATFLLAWRKRAEVRLVRDSALPWLYAVAGNLARSEFRRAGRFTRALRRVPAGDSSPDHADEVAGRVDDDRRVRAVLEAVRALPKSEREVVELCLLGDLSTADAAALLGLAEPSIRSRVSRAKARLRTLLEVSDD</sequence>